<dbReference type="Proteomes" id="UP000093712">
    <property type="component" value="Unassembled WGS sequence"/>
</dbReference>
<dbReference type="EMBL" id="LZME01000007">
    <property type="protein sequence ID" value="OBK89484.1"/>
    <property type="molecule type" value="Genomic_DNA"/>
</dbReference>
<gene>
    <name evidence="2" type="ORF">A5649_13475</name>
</gene>
<name>A0AA91F6D3_9MYCO</name>
<comment type="caution">
    <text evidence="2">The sequence shown here is derived from an EMBL/GenBank/DDBJ whole genome shotgun (WGS) entry which is preliminary data.</text>
</comment>
<evidence type="ECO:0000313" key="2">
    <source>
        <dbReference type="EMBL" id="OBK89484.1"/>
    </source>
</evidence>
<reference evidence="2 3" key="1">
    <citation type="submission" date="2016-06" db="EMBL/GenBank/DDBJ databases">
        <authorList>
            <person name="Sutton G."/>
            <person name="Brinkac L."/>
            <person name="Sanka R."/>
            <person name="Adams M."/>
            <person name="Lau E."/>
            <person name="Garcia-Basteiro A."/>
            <person name="Lopez-Varela E."/>
            <person name="Palencia S."/>
        </authorList>
    </citation>
    <scope>NUCLEOTIDE SEQUENCE [LARGE SCALE GENOMIC DNA]</scope>
    <source>
        <strain evidence="2 3">1211594.5</strain>
    </source>
</reference>
<dbReference type="PROSITE" id="PS51674">
    <property type="entry name" value="4FE4S_WBL"/>
    <property type="match status" value="1"/>
</dbReference>
<proteinExistence type="predicted"/>
<evidence type="ECO:0000259" key="1">
    <source>
        <dbReference type="PROSITE" id="PS51674"/>
    </source>
</evidence>
<evidence type="ECO:0000313" key="3">
    <source>
        <dbReference type="Proteomes" id="UP000093712"/>
    </source>
</evidence>
<dbReference type="AlphaFoldDB" id="A0AA91F6D3"/>
<organism evidence="2 3">
    <name type="scientific">Mycolicibacter heraklionensis</name>
    <dbReference type="NCBI Taxonomy" id="512402"/>
    <lineage>
        <taxon>Bacteria</taxon>
        <taxon>Bacillati</taxon>
        <taxon>Actinomycetota</taxon>
        <taxon>Actinomycetes</taxon>
        <taxon>Mycobacteriales</taxon>
        <taxon>Mycobacteriaceae</taxon>
        <taxon>Mycolicibacter</taxon>
    </lineage>
</organism>
<dbReference type="InterPro" id="IPR034768">
    <property type="entry name" value="4FE4S_WBL"/>
</dbReference>
<feature type="domain" description="4Fe-4S Wbl-type" evidence="1">
    <location>
        <begin position="14"/>
        <end position="81"/>
    </location>
</feature>
<sequence length="81" mass="8409">MAASVLTPHLRGAACLGLWSLFDPRGAGEPEQCAAERHQQAIEMCADCPALAACSAWVGALPARERPTGVVAGLLVDEEGH</sequence>
<protein>
    <recommendedName>
        <fullName evidence="1">4Fe-4S Wbl-type domain-containing protein</fullName>
    </recommendedName>
</protein>
<accession>A0AA91F6D3</accession>